<evidence type="ECO:0000259" key="2">
    <source>
        <dbReference type="PROSITE" id="PS00028"/>
    </source>
</evidence>
<feature type="region of interest" description="Disordered" evidence="1">
    <location>
        <begin position="1"/>
        <end position="27"/>
    </location>
</feature>
<gene>
    <name evidence="3" type="ORF">CARUB_v10015674mg</name>
</gene>
<dbReference type="AlphaFoldDB" id="R0G9R0"/>
<evidence type="ECO:0000313" key="4">
    <source>
        <dbReference type="Proteomes" id="UP000029121"/>
    </source>
</evidence>
<dbReference type="Proteomes" id="UP000029121">
    <property type="component" value="Unassembled WGS sequence"/>
</dbReference>
<feature type="compositionally biased region" description="Basic and acidic residues" evidence="1">
    <location>
        <begin position="1"/>
        <end position="24"/>
    </location>
</feature>
<accession>R0G9R0</accession>
<feature type="compositionally biased region" description="Basic residues" evidence="1">
    <location>
        <begin position="69"/>
        <end position="83"/>
    </location>
</feature>
<dbReference type="PROSITE" id="PS00028">
    <property type="entry name" value="ZINC_FINGER_C2H2_1"/>
    <property type="match status" value="1"/>
</dbReference>
<evidence type="ECO:0000313" key="3">
    <source>
        <dbReference type="EMBL" id="EOA32402.1"/>
    </source>
</evidence>
<protein>
    <recommendedName>
        <fullName evidence="2">C2H2-type domain-containing protein</fullName>
    </recommendedName>
</protein>
<feature type="region of interest" description="Disordered" evidence="1">
    <location>
        <begin position="61"/>
        <end position="83"/>
    </location>
</feature>
<dbReference type="InterPro" id="IPR013087">
    <property type="entry name" value="Znf_C2H2_type"/>
</dbReference>
<name>R0G9R0_9BRAS</name>
<proteinExistence type="predicted"/>
<keyword evidence="4" id="KW-1185">Reference proteome</keyword>
<organism evidence="3 4">
    <name type="scientific">Capsella rubella</name>
    <dbReference type="NCBI Taxonomy" id="81985"/>
    <lineage>
        <taxon>Eukaryota</taxon>
        <taxon>Viridiplantae</taxon>
        <taxon>Streptophyta</taxon>
        <taxon>Embryophyta</taxon>
        <taxon>Tracheophyta</taxon>
        <taxon>Spermatophyta</taxon>
        <taxon>Magnoliopsida</taxon>
        <taxon>eudicotyledons</taxon>
        <taxon>Gunneridae</taxon>
        <taxon>Pentapetalae</taxon>
        <taxon>rosids</taxon>
        <taxon>malvids</taxon>
        <taxon>Brassicales</taxon>
        <taxon>Brassicaceae</taxon>
        <taxon>Camelineae</taxon>
        <taxon>Capsella</taxon>
    </lineage>
</organism>
<evidence type="ECO:0000256" key="1">
    <source>
        <dbReference type="SAM" id="MobiDB-lite"/>
    </source>
</evidence>
<reference evidence="4" key="1">
    <citation type="journal article" date="2013" name="Nat. Genet.">
        <title>The Capsella rubella genome and the genomic consequences of rapid mating system evolution.</title>
        <authorList>
            <person name="Slotte T."/>
            <person name="Hazzouri K.M."/>
            <person name="Agren J.A."/>
            <person name="Koenig D."/>
            <person name="Maumus F."/>
            <person name="Guo Y.L."/>
            <person name="Steige K."/>
            <person name="Platts A.E."/>
            <person name="Escobar J.S."/>
            <person name="Newman L.K."/>
            <person name="Wang W."/>
            <person name="Mandakova T."/>
            <person name="Vello E."/>
            <person name="Smith L.M."/>
            <person name="Henz S.R."/>
            <person name="Steffen J."/>
            <person name="Takuno S."/>
            <person name="Brandvain Y."/>
            <person name="Coop G."/>
            <person name="Andolfatto P."/>
            <person name="Hu T.T."/>
            <person name="Blanchette M."/>
            <person name="Clark R.M."/>
            <person name="Quesneville H."/>
            <person name="Nordborg M."/>
            <person name="Gaut B.S."/>
            <person name="Lysak M.A."/>
            <person name="Jenkins J."/>
            <person name="Grimwood J."/>
            <person name="Chapman J."/>
            <person name="Prochnik S."/>
            <person name="Shu S."/>
            <person name="Rokhsar D."/>
            <person name="Schmutz J."/>
            <person name="Weigel D."/>
            <person name="Wright S.I."/>
        </authorList>
    </citation>
    <scope>NUCLEOTIDE SEQUENCE [LARGE SCALE GENOMIC DNA]</scope>
    <source>
        <strain evidence="4">cv. Monte Gargano</strain>
    </source>
</reference>
<sequence length="83" mass="9813">MLFEKTTDERSCEENKKSDNDGRTHSLQYKKNSPYTCPKCNGMFDTCQKFAAHISSHYKTETNKEKVQRFRARNKKKYGKLNL</sequence>
<dbReference type="EMBL" id="KB870807">
    <property type="protein sequence ID" value="EOA32402.1"/>
    <property type="molecule type" value="Genomic_DNA"/>
</dbReference>
<feature type="domain" description="C2H2-type" evidence="2">
    <location>
        <begin position="37"/>
        <end position="57"/>
    </location>
</feature>